<feature type="transmembrane region" description="Helical" evidence="1">
    <location>
        <begin position="45"/>
        <end position="67"/>
    </location>
</feature>
<dbReference type="AlphaFoldDB" id="A0A0D7B3Q6"/>
<accession>A0A0D7B3Q6</accession>
<name>A0A0D7B3Q6_9AGAR</name>
<dbReference type="EMBL" id="KN880603">
    <property type="protein sequence ID" value="KIY65137.1"/>
    <property type="molecule type" value="Genomic_DNA"/>
</dbReference>
<organism evidence="2 3">
    <name type="scientific">Cylindrobasidium torrendii FP15055 ss-10</name>
    <dbReference type="NCBI Taxonomy" id="1314674"/>
    <lineage>
        <taxon>Eukaryota</taxon>
        <taxon>Fungi</taxon>
        <taxon>Dikarya</taxon>
        <taxon>Basidiomycota</taxon>
        <taxon>Agaricomycotina</taxon>
        <taxon>Agaricomycetes</taxon>
        <taxon>Agaricomycetidae</taxon>
        <taxon>Agaricales</taxon>
        <taxon>Marasmiineae</taxon>
        <taxon>Physalacriaceae</taxon>
        <taxon>Cylindrobasidium</taxon>
    </lineage>
</organism>
<keyword evidence="3" id="KW-1185">Reference proteome</keyword>
<evidence type="ECO:0000313" key="2">
    <source>
        <dbReference type="EMBL" id="KIY65137.1"/>
    </source>
</evidence>
<feature type="transmembrane region" description="Helical" evidence="1">
    <location>
        <begin position="14"/>
        <end position="33"/>
    </location>
</feature>
<keyword evidence="1" id="KW-0812">Transmembrane</keyword>
<keyword evidence="1" id="KW-1133">Transmembrane helix</keyword>
<evidence type="ECO:0000313" key="3">
    <source>
        <dbReference type="Proteomes" id="UP000054007"/>
    </source>
</evidence>
<evidence type="ECO:0000256" key="1">
    <source>
        <dbReference type="SAM" id="Phobius"/>
    </source>
</evidence>
<feature type="transmembrane region" description="Helical" evidence="1">
    <location>
        <begin position="95"/>
        <end position="114"/>
    </location>
</feature>
<evidence type="ECO:0008006" key="4">
    <source>
        <dbReference type="Google" id="ProtNLM"/>
    </source>
</evidence>
<dbReference type="Proteomes" id="UP000054007">
    <property type="component" value="Unassembled WGS sequence"/>
</dbReference>
<sequence>MAFGYTQSYNTPRLLTYALLWLFAVILLGLTAWRIHYTFRTENIIAEILATSVLTIVWVPIAVMFLLSGRSTRANNPDTVTVRSSRLHPRLPHEAAGWFVLWLMYLVGAAYMTNRILPGRNYCRGYTHCSSLTTTLAITWIQWSLLTIIGIFMLMHYAASRTPTTVEPGLATSKEPRTIPAVA</sequence>
<protein>
    <recommendedName>
        <fullName evidence="4">MARVEL domain-containing protein</fullName>
    </recommendedName>
</protein>
<gene>
    <name evidence="2" type="ORF">CYLTODRAFT_492565</name>
</gene>
<dbReference type="STRING" id="1314674.A0A0D7B3Q6"/>
<proteinExistence type="predicted"/>
<keyword evidence="1" id="KW-0472">Membrane</keyword>
<feature type="transmembrane region" description="Helical" evidence="1">
    <location>
        <begin position="135"/>
        <end position="159"/>
    </location>
</feature>
<reference evidence="2 3" key="1">
    <citation type="journal article" date="2015" name="Fungal Genet. Biol.">
        <title>Evolution of novel wood decay mechanisms in Agaricales revealed by the genome sequences of Fistulina hepatica and Cylindrobasidium torrendii.</title>
        <authorList>
            <person name="Floudas D."/>
            <person name="Held B.W."/>
            <person name="Riley R."/>
            <person name="Nagy L.G."/>
            <person name="Koehler G."/>
            <person name="Ransdell A.S."/>
            <person name="Younus H."/>
            <person name="Chow J."/>
            <person name="Chiniquy J."/>
            <person name="Lipzen A."/>
            <person name="Tritt A."/>
            <person name="Sun H."/>
            <person name="Haridas S."/>
            <person name="LaButti K."/>
            <person name="Ohm R.A."/>
            <person name="Kues U."/>
            <person name="Blanchette R.A."/>
            <person name="Grigoriev I.V."/>
            <person name="Minto R.E."/>
            <person name="Hibbett D.S."/>
        </authorList>
    </citation>
    <scope>NUCLEOTIDE SEQUENCE [LARGE SCALE GENOMIC DNA]</scope>
    <source>
        <strain evidence="2 3">FP15055 ss-10</strain>
    </source>
</reference>
<dbReference type="OrthoDB" id="3227739at2759"/>